<evidence type="ECO:0000256" key="3">
    <source>
        <dbReference type="ARBA" id="ARBA00009409"/>
    </source>
</evidence>
<keyword evidence="12" id="KW-0456">Lyase</keyword>
<dbReference type="AlphaFoldDB" id="A0A6J6N4C9"/>
<evidence type="ECO:0000256" key="8">
    <source>
        <dbReference type="ARBA" id="ARBA00022801"/>
    </source>
</evidence>
<evidence type="ECO:0000256" key="4">
    <source>
        <dbReference type="ARBA" id="ARBA00011245"/>
    </source>
</evidence>
<dbReference type="SUPFAM" id="SSF81624">
    <property type="entry name" value="N-terminal domain of MutM-like DNA repair proteins"/>
    <property type="match status" value="1"/>
</dbReference>
<evidence type="ECO:0000256" key="9">
    <source>
        <dbReference type="ARBA" id="ARBA00022833"/>
    </source>
</evidence>
<dbReference type="Pfam" id="PF06827">
    <property type="entry name" value="zf-FPG_IleRS"/>
    <property type="match status" value="1"/>
</dbReference>
<evidence type="ECO:0000259" key="16">
    <source>
        <dbReference type="PROSITE" id="PS51066"/>
    </source>
</evidence>
<dbReference type="GO" id="GO:0034039">
    <property type="term" value="F:8-oxo-7,8-dihydroguanine DNA N-glycosylase activity"/>
    <property type="evidence" value="ECO:0007669"/>
    <property type="project" value="TreeGrafter"/>
</dbReference>
<dbReference type="Gene3D" id="1.10.8.50">
    <property type="match status" value="1"/>
</dbReference>
<keyword evidence="10" id="KW-0238">DNA-binding</keyword>
<dbReference type="HAMAP" id="MF_00103">
    <property type="entry name" value="Fapy_DNA_glycosyl"/>
    <property type="match status" value="1"/>
</dbReference>
<dbReference type="NCBIfam" id="TIGR00577">
    <property type="entry name" value="fpg"/>
    <property type="match status" value="1"/>
</dbReference>
<keyword evidence="9" id="KW-0862">Zinc</keyword>
<dbReference type="PANTHER" id="PTHR22993">
    <property type="entry name" value="FORMAMIDOPYRIMIDINE-DNA GLYCOSYLASE"/>
    <property type="match status" value="1"/>
</dbReference>
<dbReference type="SMART" id="SM00898">
    <property type="entry name" value="Fapy_DNA_glyco"/>
    <property type="match status" value="1"/>
</dbReference>
<keyword evidence="14" id="KW-0326">Glycosidase</keyword>
<sequence length="279" mass="30938">MPELPEVETVRAGLAKHVIGKKILSAETFHSRALKPASIAPVSALIGSKILDVKRRGKFLWLSLDRPICLVVHLGMSGQLLVQPSATRAHKHIRAEFGLSAGRFAKPGHQIRFVDQRTFGWVSVEEYVDDVPISVSHIALDPFEEKFDLAASINKIKRRKSAIKPTLLNQEIISGIGNIYADEALWRSKIHPEVICEDLSKAEIKRVVNNAVEVMREAIDAGGTSFDEQYKNVNGESGYFERSLAVYGQEGEPCPRCGSAIARIAFANRSSHLCQRCQR</sequence>
<dbReference type="PROSITE" id="PS01242">
    <property type="entry name" value="ZF_FPG_1"/>
    <property type="match status" value="1"/>
</dbReference>
<dbReference type="GO" id="GO:0003684">
    <property type="term" value="F:damaged DNA binding"/>
    <property type="evidence" value="ECO:0007669"/>
    <property type="project" value="InterPro"/>
</dbReference>
<reference evidence="18" key="1">
    <citation type="submission" date="2020-05" db="EMBL/GenBank/DDBJ databases">
        <authorList>
            <person name="Chiriac C."/>
            <person name="Salcher M."/>
            <person name="Ghai R."/>
            <person name="Kavagutti S V."/>
        </authorList>
    </citation>
    <scope>NUCLEOTIDE SEQUENCE</scope>
</reference>
<proteinExistence type="inferred from homology"/>
<evidence type="ECO:0000256" key="15">
    <source>
        <dbReference type="ARBA" id="ARBA00044632"/>
    </source>
</evidence>
<keyword evidence="13" id="KW-0511">Multifunctional enzyme</keyword>
<keyword evidence="6" id="KW-0227">DNA damage</keyword>
<dbReference type="SUPFAM" id="SSF46946">
    <property type="entry name" value="S13-like H2TH domain"/>
    <property type="match status" value="1"/>
</dbReference>
<name>A0A6J6N4C9_9ZZZZ</name>
<dbReference type="InterPro" id="IPR000214">
    <property type="entry name" value="Znf_DNA_glyclase/AP_lyase"/>
</dbReference>
<dbReference type="PROSITE" id="PS51066">
    <property type="entry name" value="ZF_FPG_2"/>
    <property type="match status" value="1"/>
</dbReference>
<dbReference type="GO" id="GO:0140078">
    <property type="term" value="F:class I DNA-(apurinic or apyrimidinic site) endonuclease activity"/>
    <property type="evidence" value="ECO:0007669"/>
    <property type="project" value="UniProtKB-EC"/>
</dbReference>
<comment type="catalytic activity">
    <reaction evidence="1">
        <text>Hydrolysis of DNA containing ring-opened 7-methylguanine residues, releasing 2,6-diamino-4-hydroxy-5-(N-methyl)formamidopyrimidine.</text>
        <dbReference type="EC" id="3.2.2.23"/>
    </reaction>
</comment>
<dbReference type="Pfam" id="PF01149">
    <property type="entry name" value="Fapy_DNA_glyco"/>
    <property type="match status" value="1"/>
</dbReference>
<evidence type="ECO:0000259" key="17">
    <source>
        <dbReference type="PROSITE" id="PS51068"/>
    </source>
</evidence>
<keyword evidence="5" id="KW-0479">Metal-binding</keyword>
<feature type="domain" description="FPG-type" evidence="16">
    <location>
        <begin position="245"/>
        <end position="279"/>
    </location>
</feature>
<feature type="domain" description="Formamidopyrimidine-DNA glycosylase catalytic" evidence="17">
    <location>
        <begin position="2"/>
        <end position="120"/>
    </location>
</feature>
<keyword evidence="7" id="KW-0863">Zinc-finger</keyword>
<evidence type="ECO:0000256" key="5">
    <source>
        <dbReference type="ARBA" id="ARBA00022723"/>
    </source>
</evidence>
<evidence type="ECO:0000256" key="13">
    <source>
        <dbReference type="ARBA" id="ARBA00023268"/>
    </source>
</evidence>
<comment type="cofactor">
    <cofactor evidence="2">
        <name>Zn(2+)</name>
        <dbReference type="ChEBI" id="CHEBI:29105"/>
    </cofactor>
</comment>
<dbReference type="FunFam" id="1.10.8.50:FF:000003">
    <property type="entry name" value="Formamidopyrimidine-DNA glycosylase"/>
    <property type="match status" value="1"/>
</dbReference>
<dbReference type="CDD" id="cd08966">
    <property type="entry name" value="EcFpg-like_N"/>
    <property type="match status" value="1"/>
</dbReference>
<dbReference type="NCBIfam" id="NF002211">
    <property type="entry name" value="PRK01103.1"/>
    <property type="match status" value="1"/>
</dbReference>
<evidence type="ECO:0000313" key="18">
    <source>
        <dbReference type="EMBL" id="CAB4681002.1"/>
    </source>
</evidence>
<evidence type="ECO:0000256" key="14">
    <source>
        <dbReference type="ARBA" id="ARBA00023295"/>
    </source>
</evidence>
<dbReference type="InterPro" id="IPR015887">
    <property type="entry name" value="DNA_glyclase_Znf_dom_DNA_BS"/>
</dbReference>
<dbReference type="PANTHER" id="PTHR22993:SF9">
    <property type="entry name" value="FORMAMIDOPYRIMIDINE-DNA GLYCOSYLASE"/>
    <property type="match status" value="1"/>
</dbReference>
<dbReference type="InterPro" id="IPR020629">
    <property type="entry name" value="FPG_Glyclase"/>
</dbReference>
<dbReference type="SUPFAM" id="SSF57716">
    <property type="entry name" value="Glucocorticoid receptor-like (DNA-binding domain)"/>
    <property type="match status" value="1"/>
</dbReference>
<dbReference type="Gene3D" id="3.20.190.10">
    <property type="entry name" value="MutM-like, N-terminal"/>
    <property type="match status" value="1"/>
</dbReference>
<keyword evidence="8" id="KW-0378">Hydrolase</keyword>
<keyword evidence="11" id="KW-0234">DNA repair</keyword>
<evidence type="ECO:0000256" key="2">
    <source>
        <dbReference type="ARBA" id="ARBA00001947"/>
    </source>
</evidence>
<dbReference type="GO" id="GO:0006284">
    <property type="term" value="P:base-excision repair"/>
    <property type="evidence" value="ECO:0007669"/>
    <property type="project" value="InterPro"/>
</dbReference>
<evidence type="ECO:0000256" key="7">
    <source>
        <dbReference type="ARBA" id="ARBA00022771"/>
    </source>
</evidence>
<protein>
    <submittedName>
        <fullName evidence="18">Unannotated protein</fullName>
    </submittedName>
</protein>
<comment type="subunit">
    <text evidence="4">Monomer.</text>
</comment>
<evidence type="ECO:0000256" key="12">
    <source>
        <dbReference type="ARBA" id="ARBA00023239"/>
    </source>
</evidence>
<dbReference type="InterPro" id="IPR010979">
    <property type="entry name" value="Ribosomal_uS13-like_H2TH"/>
</dbReference>
<dbReference type="InterPro" id="IPR012319">
    <property type="entry name" value="FPG_cat"/>
</dbReference>
<evidence type="ECO:0000256" key="6">
    <source>
        <dbReference type="ARBA" id="ARBA00022763"/>
    </source>
</evidence>
<evidence type="ECO:0000256" key="11">
    <source>
        <dbReference type="ARBA" id="ARBA00023204"/>
    </source>
</evidence>
<comment type="similarity">
    <text evidence="3">Belongs to the FPG family.</text>
</comment>
<organism evidence="18">
    <name type="scientific">freshwater metagenome</name>
    <dbReference type="NCBI Taxonomy" id="449393"/>
    <lineage>
        <taxon>unclassified sequences</taxon>
        <taxon>metagenomes</taxon>
        <taxon>ecological metagenomes</taxon>
    </lineage>
</organism>
<dbReference type="PROSITE" id="PS51068">
    <property type="entry name" value="FPG_CAT"/>
    <property type="match status" value="1"/>
</dbReference>
<accession>A0A6J6N4C9</accession>
<dbReference type="InterPro" id="IPR015886">
    <property type="entry name" value="H2TH_FPG"/>
</dbReference>
<dbReference type="Pfam" id="PF06831">
    <property type="entry name" value="H2TH"/>
    <property type="match status" value="1"/>
</dbReference>
<dbReference type="GO" id="GO:0008270">
    <property type="term" value="F:zinc ion binding"/>
    <property type="evidence" value="ECO:0007669"/>
    <property type="project" value="UniProtKB-KW"/>
</dbReference>
<dbReference type="InterPro" id="IPR010663">
    <property type="entry name" value="Znf_FPG/IleRS"/>
</dbReference>
<dbReference type="InterPro" id="IPR035937">
    <property type="entry name" value="FPG_N"/>
</dbReference>
<evidence type="ECO:0000256" key="10">
    <source>
        <dbReference type="ARBA" id="ARBA00023125"/>
    </source>
</evidence>
<comment type="catalytic activity">
    <reaction evidence="15">
        <text>2'-deoxyribonucleotide-(2'-deoxyribose 5'-phosphate)-2'-deoxyribonucleotide-DNA = a 3'-end 2'-deoxyribonucleotide-(2,3-dehydro-2,3-deoxyribose 5'-phosphate)-DNA + a 5'-end 5'-phospho-2'-deoxyribonucleoside-DNA + H(+)</text>
        <dbReference type="Rhea" id="RHEA:66592"/>
        <dbReference type="Rhea" id="RHEA-COMP:13180"/>
        <dbReference type="Rhea" id="RHEA-COMP:16897"/>
        <dbReference type="Rhea" id="RHEA-COMP:17067"/>
        <dbReference type="ChEBI" id="CHEBI:15378"/>
        <dbReference type="ChEBI" id="CHEBI:136412"/>
        <dbReference type="ChEBI" id="CHEBI:157695"/>
        <dbReference type="ChEBI" id="CHEBI:167181"/>
        <dbReference type="EC" id="4.2.99.18"/>
    </reaction>
</comment>
<gene>
    <name evidence="18" type="ORF">UFOPK2362_00401</name>
</gene>
<dbReference type="EMBL" id="CAEZXI010000027">
    <property type="protein sequence ID" value="CAB4681002.1"/>
    <property type="molecule type" value="Genomic_DNA"/>
</dbReference>
<evidence type="ECO:0000256" key="1">
    <source>
        <dbReference type="ARBA" id="ARBA00001668"/>
    </source>
</evidence>
<dbReference type="SMART" id="SM01232">
    <property type="entry name" value="H2TH"/>
    <property type="match status" value="1"/>
</dbReference>